<evidence type="ECO:0000313" key="5">
    <source>
        <dbReference type="EMBL" id="CAI2798920.1"/>
    </source>
</evidence>
<dbReference type="Gene3D" id="3.80.10.10">
    <property type="entry name" value="Ribonuclease Inhibitor"/>
    <property type="match status" value="3"/>
</dbReference>
<dbReference type="SMART" id="SM00369">
    <property type="entry name" value="LRR_TYP"/>
    <property type="match status" value="10"/>
</dbReference>
<dbReference type="InterPro" id="IPR001611">
    <property type="entry name" value="Leu-rich_rpt"/>
</dbReference>
<dbReference type="InterPro" id="IPR050216">
    <property type="entry name" value="LRR_domain-containing"/>
</dbReference>
<proteinExistence type="predicted"/>
<accession>C3JXZ1</accession>
<dbReference type="InterPro" id="IPR046673">
    <property type="entry name" value="ToxA_N"/>
</dbReference>
<sequence>MPAGYLSTAECRRRIALLTAFLIMQRTALVTPSSIVLHTPPLNTYADVHEETLKQSIPAWVINASPAKRAALSRGQAAIADWYKTATPREHDTLKALVGAAWAAQNQVDQAMNNLLSPADFGAPLLQQLLKQRFGMDLDVRATYLRFYVPQTVPWFPIRTGAARTWTVSLLDAALHNFEAGEAFEAQSGFITQPRHDGQFEPLPTLDARISVAQFTALCRELDIGGRYQHYLDQFFDARNAVAVTRLRLKLDTTHKADLAVALQIAWMKKDLLDDQSFVLLQRLLSPQSGGKTGAPLQCYDLSIMSSTLTGIVLFSQSLGSRHDVPMIAYIPDDPYAPLKQYPSPAAFMKALGNNLRTVEYQQFFSRFIHHDERGEFFADLNHRLSRVTWHPHTRGDPLPTWRDTPIDNPHLTFGGHVIQGDLFQHLYLQKLNKVYRDAKALAVSTASVDQKVRWERWSVFQKIASTLLQIAAFIAAPFIPPIGLVMLGYTAYQMLDEAFEWIIDWAEGEVSEAFRHLLSFVEQGIQLGLFIAGAPLATGALRKLLPPEAWAFFERLKPVILPDGQARLWKPDLSPYAHDLTLAKHSYPNVQGLHPYNGIKVLPHAKGMLVVQSDPITEQPYLQHPSRPNAYRPPLTTNGKGAWLTELDRPLSWDSQTLMQRLGPHTQGLTHEQLANVRRISATEEGALRKMYATGHPPPALLLDTLERFKIDQGLQDFIRQMSSDDPQVYGQADIQTQLQLLTNLDPWPKTATLRVVDTQGQRLWEFAGDKQARVILIQEAQLQNGDLLHTLLDALDEPQQKALLGEYFGDPTLSTRARAANLRKKLAGLARSHRTELFESRYLLLDRPADARQKVLVDATPGLPASAAEAILHSANSEELQQLDQGTLAPRLAELAKTLQEQAHLNHTYEGLFLDAVDDLDTHRLALHSLERLPGWTGTVRMEIRRPAPASTLIDAIGTPAAPTLRTLIREPDGRYTPHDSEGPLFGQTDLYTAMLQALPDSERDALSLRIGQAPQLKQALAAHALERAPLKKLIIAHPAPPPRDTRTHLRLLGMDGYRAAPGEPSAGPSHRPSLEEQAQQLFPARTAEQISQLIHNLQTHPGGAQPRLTALKQEYQQLGRDLDTWVVNTPRLYPGTQVRISRSEYGNNKQNRHLWAQELRRCWRQETEVDPYFDVPERNGQVLSLLHPVSGELPSLRVRFDHVSKLEITGRGEALDVDTFLQLFPRLRHLSLRKIRLHSLPGTIGTWGHLNALILSECNITLTPISHITLTTLSRLRALDLYNNPLGLIPNIENLPELRDLDLSSTGITALPAGLLSRPQLELAVLSDNQISELPAAFFELPGDTRKEFDLSNNPLSLQTLEHVKAYFLRTGRHWDIDAPSEEVEQVNTLFPSFSTDEVNRLIFGLPGSLETGRVELARLHQQYQGLNSDLNRWVSSAASPEEQARRLAFQHSLQACWRRETPLDNNSPQAIPTYTLEHLKPIEGEFPPLDSVFSHVSALRLQGEDGPFPLHSAPFLRGFPTLNHLSIGHYTMGDIPGPLLELPQLTSLSLRYCALTLSADSAASLVTLDALDLLDLSHNALEWVPEFGRLPRLSRLNLEHTGLTQIPDSLLTPVARTQINLSGNRITQIPDAVFKLRPEVTGAFDLSRNPLTNQALAQVKRYCQRTGEHLKADPPTALSERIKALYPTFTDNEANRFFFELPGDLEAAAPAIEGLEREFHQLMTDLQQWALDIPTRHPILDVPLDAGMRAQEQFNRLAFKALLEEAWRRETELDETNGATTHRIVFESPLLGTLPELSARFDHVSLLELGGEGGTTNVDGLLQRFLQLDTLILSKLRLGAVPQRVFDMHRLTSLTLAESNLRLTAASADALSGMSTLRYLDLSENPLGITPDVSQLNQLESLYLQDTQISEIPRGLFELRELGVLDLSDNLITEIPADIIDLAPRLNGASDLSGNPLSVQSLEHLRQCYLLTGNDFGIREATQDAAGNPLVRPDATEPMEE</sequence>
<evidence type="ECO:0000256" key="2">
    <source>
        <dbReference type="ARBA" id="ARBA00022737"/>
    </source>
</evidence>
<dbReference type="Pfam" id="PF20178">
    <property type="entry name" value="ToxA_N"/>
    <property type="match status" value="1"/>
</dbReference>
<keyword evidence="1" id="KW-0433">Leucine-rich repeat</keyword>
<dbReference type="EMBL" id="OV986001">
    <property type="protein sequence ID" value="CAI2798920.1"/>
    <property type="molecule type" value="Genomic_DNA"/>
</dbReference>
<gene>
    <name evidence="6" type="ordered locus">PFLU_4759</name>
</gene>
<evidence type="ECO:0000313" key="6">
    <source>
        <dbReference type="EMBL" id="CAY51585.1"/>
    </source>
</evidence>
<dbReference type="Pfam" id="PF13855">
    <property type="entry name" value="LRR_8"/>
    <property type="match status" value="1"/>
</dbReference>
<dbReference type="Proteomes" id="UP001152918">
    <property type="component" value="Chromosome"/>
</dbReference>
<dbReference type="KEGG" id="pfs:PFLU_4759"/>
<dbReference type="PANTHER" id="PTHR48051">
    <property type="match status" value="1"/>
</dbReference>
<feature type="domain" description="Dermonecrotic toxin N-terminal" evidence="4">
    <location>
        <begin position="113"/>
        <end position="371"/>
    </location>
</feature>
<dbReference type="InterPro" id="IPR003591">
    <property type="entry name" value="Leu-rich_rpt_typical-subtyp"/>
</dbReference>
<feature type="region of interest" description="Disordered" evidence="3">
    <location>
        <begin position="1986"/>
        <end position="2005"/>
    </location>
</feature>
<dbReference type="EMBL" id="AM181176">
    <property type="protein sequence ID" value="CAY51585.1"/>
    <property type="molecule type" value="Genomic_DNA"/>
</dbReference>
<dbReference type="PANTHER" id="PTHR48051:SF1">
    <property type="entry name" value="RAS SUPPRESSOR PROTEIN 1"/>
    <property type="match status" value="1"/>
</dbReference>
<dbReference type="SUPFAM" id="SSF52058">
    <property type="entry name" value="L domain-like"/>
    <property type="match status" value="2"/>
</dbReference>
<dbReference type="PROSITE" id="PS51450">
    <property type="entry name" value="LRR"/>
    <property type="match status" value="2"/>
</dbReference>
<name>C3JXZ1_PSEFS</name>
<evidence type="ECO:0000256" key="1">
    <source>
        <dbReference type="ARBA" id="ARBA00022614"/>
    </source>
</evidence>
<dbReference type="eggNOG" id="COG4886">
    <property type="taxonomic scope" value="Bacteria"/>
</dbReference>
<reference evidence="6" key="1">
    <citation type="journal article" date="2009" name="Genome Biol.">
        <title>Genomic and genetic analyses of diversity and plant interactions of Pseudomonas fluorescens.</title>
        <authorList>
            <person name="Silby M.W."/>
            <person name="Cerdeno-Tarraga A.M."/>
            <person name="Vernikos G.S."/>
            <person name="Giddens S.R."/>
            <person name="Jackson R.W."/>
            <person name="Preston G.M."/>
            <person name="Zhang X.X."/>
            <person name="Moon C.D."/>
            <person name="Gehrig S.M."/>
            <person name="Godfrey S.A."/>
            <person name="Knight C.G."/>
            <person name="Malone J.G."/>
            <person name="Robinson Z."/>
            <person name="Spiers A.J."/>
            <person name="Harris S."/>
            <person name="Challis G.L."/>
            <person name="Yaxley A.M."/>
            <person name="Harris D."/>
            <person name="Seeger K."/>
            <person name="Murphy L."/>
            <person name="Rutter S."/>
            <person name="Squares R."/>
            <person name="Quail M.A."/>
            <person name="Saunders E."/>
            <person name="Mavromatis K."/>
            <person name="Brettin T.S."/>
            <person name="Bentley S.D."/>
            <person name="Hothersall J."/>
            <person name="Stephens E."/>
            <person name="Thomas C.M."/>
            <person name="Parkhill J."/>
            <person name="Levy S.B."/>
            <person name="Rainey P.B."/>
            <person name="Thomson N.R."/>
        </authorList>
    </citation>
    <scope>NUCLEOTIDE SEQUENCE [LARGE SCALE GENOMIC DNA]</scope>
    <source>
        <strain evidence="6">SBW25</strain>
    </source>
</reference>
<evidence type="ECO:0000256" key="3">
    <source>
        <dbReference type="SAM" id="MobiDB-lite"/>
    </source>
</evidence>
<dbReference type="HOGENOM" id="CLU_000909_0_0_6"/>
<dbReference type="InterPro" id="IPR032675">
    <property type="entry name" value="LRR_dom_sf"/>
</dbReference>
<evidence type="ECO:0000259" key="4">
    <source>
        <dbReference type="Pfam" id="PF20178"/>
    </source>
</evidence>
<keyword evidence="2" id="KW-0677">Repeat</keyword>
<dbReference type="GO" id="GO:0005737">
    <property type="term" value="C:cytoplasm"/>
    <property type="evidence" value="ECO:0007669"/>
    <property type="project" value="TreeGrafter"/>
</dbReference>
<organism evidence="6">
    <name type="scientific">Pseudomonas fluorescens (strain SBW25)</name>
    <dbReference type="NCBI Taxonomy" id="216595"/>
    <lineage>
        <taxon>Bacteria</taxon>
        <taxon>Pseudomonadati</taxon>
        <taxon>Pseudomonadota</taxon>
        <taxon>Gammaproteobacteria</taxon>
        <taxon>Pseudomonadales</taxon>
        <taxon>Pseudomonadaceae</taxon>
        <taxon>Pseudomonas</taxon>
    </lineage>
</organism>
<protein>
    <submittedName>
        <fullName evidence="6">Conserved hypothetical Leucine-rich protein</fullName>
    </submittedName>
</protein>
<reference evidence="5" key="2">
    <citation type="submission" date="2023-10" db="EMBL/GenBank/DDBJ databases">
        <authorList>
            <person name="Fortmann-Grote C."/>
        </authorList>
    </citation>
    <scope>NUCLEOTIDE SEQUENCE</scope>
    <source>
        <strain evidence="5">SBW25</strain>
    </source>
</reference>